<dbReference type="Gene3D" id="3.90.550.50">
    <property type="match status" value="2"/>
</dbReference>
<dbReference type="AlphaFoldDB" id="A0A0D3H769"/>
<dbReference type="InterPro" id="IPR002659">
    <property type="entry name" value="Glyco_trans_31"/>
</dbReference>
<dbReference type="EnsemblPlants" id="OBART09G11310.1">
    <property type="protein sequence ID" value="OBART09G11310.1"/>
    <property type="gene ID" value="OBART09G11310"/>
</dbReference>
<evidence type="ECO:0000256" key="11">
    <source>
        <dbReference type="ARBA" id="ARBA00023136"/>
    </source>
</evidence>
<comment type="subcellular location">
    <subcellularLocation>
        <location evidence="2">Golgi apparatus membrane</location>
        <topology evidence="2">Single-pass type II membrane protein</topology>
    </subcellularLocation>
</comment>
<evidence type="ECO:0000256" key="6">
    <source>
        <dbReference type="ARBA" id="ARBA00022679"/>
    </source>
</evidence>
<evidence type="ECO:0000256" key="2">
    <source>
        <dbReference type="ARBA" id="ARBA00004323"/>
    </source>
</evidence>
<keyword evidence="6" id="KW-0808">Transferase</keyword>
<reference evidence="14" key="2">
    <citation type="submission" date="2015-03" db="UniProtKB">
        <authorList>
            <consortium name="EnsemblPlants"/>
        </authorList>
    </citation>
    <scope>IDENTIFICATION</scope>
</reference>
<evidence type="ECO:0000256" key="10">
    <source>
        <dbReference type="ARBA" id="ARBA00023034"/>
    </source>
</evidence>
<dbReference type="GO" id="GO:0000139">
    <property type="term" value="C:Golgi membrane"/>
    <property type="evidence" value="ECO:0007669"/>
    <property type="project" value="UniProtKB-SubCell"/>
</dbReference>
<evidence type="ECO:0000313" key="14">
    <source>
        <dbReference type="EnsemblPlants" id="OBART09G11310.1"/>
    </source>
</evidence>
<comment type="pathway">
    <text evidence="3">Protein modification; protein glycosylation.</text>
</comment>
<organism evidence="14">
    <name type="scientific">Oryza barthii</name>
    <dbReference type="NCBI Taxonomy" id="65489"/>
    <lineage>
        <taxon>Eukaryota</taxon>
        <taxon>Viridiplantae</taxon>
        <taxon>Streptophyta</taxon>
        <taxon>Embryophyta</taxon>
        <taxon>Tracheophyta</taxon>
        <taxon>Spermatophyta</taxon>
        <taxon>Magnoliopsida</taxon>
        <taxon>Liliopsida</taxon>
        <taxon>Poales</taxon>
        <taxon>Poaceae</taxon>
        <taxon>BOP clade</taxon>
        <taxon>Oryzoideae</taxon>
        <taxon>Oryzeae</taxon>
        <taxon>Oryzinae</taxon>
        <taxon>Oryza</taxon>
    </lineage>
</organism>
<keyword evidence="12" id="KW-0464">Manganese</keyword>
<sequence length="724" mass="80544">MAMKAPASSNSYLLLAPLALLLLAAVVFLLPSLNGARVGSDGGLGVLCARRSAGAEDYTVAAPAAPKEEEKPELSLLVGVLTMPKRYERRDIVRLAYALQPAAARARVDVRFVFCRVADPVDAQLVALEAARHGDVVVLGGCEENMNHGKTHAYLSSVPRLFASSPYDYVMKTDDDTYLRVAALADELRGKPRDDVYLGYGYAMGGQPMPFMHGMGYVVSWDVATWVSTAEEILARNDTEGPEDLMVGKWLNLAGRGRNRYDLKPRMYDLSWDMDNFRPDTVAVHMLKDNRRWAAAFSYFNPMPFMHGMGYVVSWDVATWVSTAEEILARNDTEGPEDLMVGKWLNLAGRGRNRYDLKPRMYDLSWDMDNFRPDTVAVHMLKDNRRWAAAFSYFNTASSSSSSSHGFPATASLCTPYLLLVPLGLLAVVLVVPSLGSSHVRSDGLGVLCRAGPSAADGYLVTPGGDAASAAAETKAVVRPELRLLVGVLTTPKRYERRNIVRLAYALQPAVPPGVAQVDVRFVFCRVADPVDAQLVALEAARHGDILVLNCTENMNDGKTHEYLSSVPRMFASSPYDYVMKTDDDTYLRVAALVDELRHKPRDDVYLGYGFAVGDDPMQFMHGMGYVVSWDVATWVSTNEDILRYNDTHGPEDLLVGKWLNIGRRGKNRYSLRPRMYDLNWDMDNFRPDTVLVHMLKDNRRWAAAFRYFNVTAGLQPSNLYHFP</sequence>
<evidence type="ECO:0000256" key="8">
    <source>
        <dbReference type="ARBA" id="ARBA00022968"/>
    </source>
</evidence>
<evidence type="ECO:0000256" key="12">
    <source>
        <dbReference type="ARBA" id="ARBA00023211"/>
    </source>
</evidence>
<dbReference type="UniPathway" id="UPA00378"/>
<protein>
    <recommendedName>
        <fullName evidence="16">Galectin domain-containing protein</fullName>
    </recommendedName>
</protein>
<keyword evidence="9" id="KW-1133">Transmembrane helix</keyword>
<keyword evidence="5" id="KW-0328">Glycosyltransferase</keyword>
<keyword evidence="13" id="KW-0732">Signal</keyword>
<evidence type="ECO:0000256" key="4">
    <source>
        <dbReference type="ARBA" id="ARBA00008661"/>
    </source>
</evidence>
<evidence type="ECO:0000256" key="13">
    <source>
        <dbReference type="SAM" id="SignalP"/>
    </source>
</evidence>
<dbReference type="Pfam" id="PF01762">
    <property type="entry name" value="Galactosyl_T"/>
    <property type="match status" value="2"/>
</dbReference>
<proteinExistence type="inferred from homology"/>
<dbReference type="PANTHER" id="PTHR11214">
    <property type="entry name" value="BETA-1,3-N-ACETYLGLUCOSAMINYLTRANSFERASE"/>
    <property type="match status" value="1"/>
</dbReference>
<name>A0A0D3H769_9ORYZ</name>
<evidence type="ECO:0008006" key="16">
    <source>
        <dbReference type="Google" id="ProtNLM"/>
    </source>
</evidence>
<dbReference type="PANTHER" id="PTHR11214:SF122">
    <property type="entry name" value="HEXOSYLTRANSFERASE"/>
    <property type="match status" value="1"/>
</dbReference>
<keyword evidence="7" id="KW-0812">Transmembrane</keyword>
<keyword evidence="15" id="KW-1185">Reference proteome</keyword>
<dbReference type="FunFam" id="3.90.550.50:FF:000037">
    <property type="entry name" value="Hexosyltransferase"/>
    <property type="match status" value="2"/>
</dbReference>
<evidence type="ECO:0000256" key="5">
    <source>
        <dbReference type="ARBA" id="ARBA00022676"/>
    </source>
</evidence>
<evidence type="ECO:0000256" key="7">
    <source>
        <dbReference type="ARBA" id="ARBA00022692"/>
    </source>
</evidence>
<evidence type="ECO:0000256" key="3">
    <source>
        <dbReference type="ARBA" id="ARBA00004922"/>
    </source>
</evidence>
<keyword evidence="10" id="KW-0333">Golgi apparatus</keyword>
<dbReference type="GO" id="GO:0016758">
    <property type="term" value="F:hexosyltransferase activity"/>
    <property type="evidence" value="ECO:0007669"/>
    <property type="project" value="InterPro"/>
</dbReference>
<evidence type="ECO:0000313" key="15">
    <source>
        <dbReference type="Proteomes" id="UP000026960"/>
    </source>
</evidence>
<comment type="similarity">
    <text evidence="4">Belongs to the glycosyltransferase 31 family.</text>
</comment>
<dbReference type="HOGENOM" id="CLU_006766_1_0_1"/>
<keyword evidence="8" id="KW-0735">Signal-anchor</keyword>
<dbReference type="Gramene" id="OBART09G11310.1">
    <property type="protein sequence ID" value="OBART09G11310.1"/>
    <property type="gene ID" value="OBART09G11310"/>
</dbReference>
<reference evidence="14" key="1">
    <citation type="journal article" date="2009" name="Rice">
        <title>De Novo Next Generation Sequencing of Plant Genomes.</title>
        <authorList>
            <person name="Rounsley S."/>
            <person name="Marri P.R."/>
            <person name="Yu Y."/>
            <person name="He R."/>
            <person name="Sisneros N."/>
            <person name="Goicoechea J.L."/>
            <person name="Lee S.J."/>
            <person name="Angelova A."/>
            <person name="Kudrna D."/>
            <person name="Luo M."/>
            <person name="Affourtit J."/>
            <person name="Desany B."/>
            <person name="Knight J."/>
            <person name="Niazi F."/>
            <person name="Egholm M."/>
            <person name="Wing R.A."/>
        </authorList>
    </citation>
    <scope>NUCLEOTIDE SEQUENCE [LARGE SCALE GENOMIC DNA]</scope>
    <source>
        <strain evidence="14">cv. IRGC 105608</strain>
    </source>
</reference>
<dbReference type="STRING" id="65489.A0A0D3H769"/>
<dbReference type="eggNOG" id="KOG2287">
    <property type="taxonomic scope" value="Eukaryota"/>
</dbReference>
<evidence type="ECO:0000256" key="9">
    <source>
        <dbReference type="ARBA" id="ARBA00022989"/>
    </source>
</evidence>
<keyword evidence="11" id="KW-0472">Membrane</keyword>
<dbReference type="Proteomes" id="UP000026960">
    <property type="component" value="Chromosome 9"/>
</dbReference>
<comment type="cofactor">
    <cofactor evidence="1">
        <name>Mn(2+)</name>
        <dbReference type="ChEBI" id="CHEBI:29035"/>
    </cofactor>
</comment>
<feature type="chain" id="PRO_5002273148" description="Galectin domain-containing protein" evidence="13">
    <location>
        <begin position="36"/>
        <end position="724"/>
    </location>
</feature>
<evidence type="ECO:0000256" key="1">
    <source>
        <dbReference type="ARBA" id="ARBA00001936"/>
    </source>
</evidence>
<accession>A0A0D3H769</accession>
<feature type="signal peptide" evidence="13">
    <location>
        <begin position="1"/>
        <end position="35"/>
    </location>
</feature>
<dbReference type="PaxDb" id="65489-OBART09G11310.1"/>